<feature type="compositionally biased region" description="Basic and acidic residues" evidence="3">
    <location>
        <begin position="547"/>
        <end position="561"/>
    </location>
</feature>
<dbReference type="GO" id="GO:0140664">
    <property type="term" value="F:ATP-dependent DNA damage sensor activity"/>
    <property type="evidence" value="ECO:0007669"/>
    <property type="project" value="InterPro"/>
</dbReference>
<feature type="compositionally biased region" description="Polar residues" evidence="3">
    <location>
        <begin position="502"/>
        <end position="520"/>
    </location>
</feature>
<dbReference type="CDD" id="cd16926">
    <property type="entry name" value="HATPase_MutL-MLH-PMS-like"/>
    <property type="match status" value="1"/>
</dbReference>
<dbReference type="SUPFAM" id="SSF118116">
    <property type="entry name" value="DNA mismatch repair protein MutL"/>
    <property type="match status" value="1"/>
</dbReference>
<dbReference type="InterPro" id="IPR014721">
    <property type="entry name" value="Ribsml_uS5_D2-typ_fold_subgr"/>
</dbReference>
<dbReference type="SMART" id="SM01340">
    <property type="entry name" value="DNA_mis_repair"/>
    <property type="match status" value="1"/>
</dbReference>
<dbReference type="Gene3D" id="3.30.565.10">
    <property type="entry name" value="Histidine kinase-like ATPase, C-terminal domain"/>
    <property type="match status" value="1"/>
</dbReference>
<dbReference type="FunFam" id="3.30.1370.100:FF:000001">
    <property type="entry name" value="Mismatch repair endonuclease pms1, putative"/>
    <property type="match status" value="1"/>
</dbReference>
<reference evidence="6 7" key="1">
    <citation type="journal article" date="2023" name="Elife">
        <title>Identification of key yeast species and microbe-microbe interactions impacting larval growth of Drosophila in the wild.</title>
        <authorList>
            <person name="Mure A."/>
            <person name="Sugiura Y."/>
            <person name="Maeda R."/>
            <person name="Honda K."/>
            <person name="Sakurai N."/>
            <person name="Takahashi Y."/>
            <person name="Watada M."/>
            <person name="Katoh T."/>
            <person name="Gotoh A."/>
            <person name="Gotoh Y."/>
            <person name="Taniguchi I."/>
            <person name="Nakamura K."/>
            <person name="Hayashi T."/>
            <person name="Katayama T."/>
            <person name="Uemura T."/>
            <person name="Hattori Y."/>
        </authorList>
    </citation>
    <scope>NUCLEOTIDE SEQUENCE [LARGE SCALE GENOMIC DNA]</scope>
    <source>
        <strain evidence="6 7">SB-73</strain>
    </source>
</reference>
<comment type="similarity">
    <text evidence="1">Belongs to the DNA mismatch repair MutL/HexB family.</text>
</comment>
<evidence type="ECO:0000313" key="6">
    <source>
        <dbReference type="EMBL" id="GMM50062.1"/>
    </source>
</evidence>
<dbReference type="SMART" id="SM00853">
    <property type="entry name" value="MutL_C"/>
    <property type="match status" value="1"/>
</dbReference>
<evidence type="ECO:0000256" key="1">
    <source>
        <dbReference type="ARBA" id="ARBA00006082"/>
    </source>
</evidence>
<dbReference type="Pfam" id="PF08676">
    <property type="entry name" value="MutL_C"/>
    <property type="match status" value="1"/>
</dbReference>
<gene>
    <name evidence="6" type="ORF">DASB73_010200</name>
</gene>
<evidence type="ECO:0000313" key="7">
    <source>
        <dbReference type="Proteomes" id="UP001362899"/>
    </source>
</evidence>
<feature type="compositionally biased region" description="Basic and acidic residues" evidence="3">
    <location>
        <begin position="422"/>
        <end position="436"/>
    </location>
</feature>
<comment type="caution">
    <text evidence="6">The sequence shown here is derived from an EMBL/GenBank/DDBJ whole genome shotgun (WGS) entry which is preliminary data.</text>
</comment>
<keyword evidence="6" id="KW-0067">ATP-binding</keyword>
<dbReference type="EMBL" id="BTGC01000003">
    <property type="protein sequence ID" value="GMM50062.1"/>
    <property type="molecule type" value="Genomic_DNA"/>
</dbReference>
<dbReference type="Gene3D" id="3.30.230.10">
    <property type="match status" value="1"/>
</dbReference>
<dbReference type="InterPro" id="IPR037198">
    <property type="entry name" value="MutL_C_sf"/>
</dbReference>
<feature type="compositionally biased region" description="Basic and acidic residues" evidence="3">
    <location>
        <begin position="453"/>
        <end position="468"/>
    </location>
</feature>
<dbReference type="PROSITE" id="PS00058">
    <property type="entry name" value="DNA_MISMATCH_REPAIR_1"/>
    <property type="match status" value="1"/>
</dbReference>
<name>A0AAV5RGF0_STABA</name>
<feature type="domain" description="MutL C-terminal dimerisation" evidence="4">
    <location>
        <begin position="631"/>
        <end position="780"/>
    </location>
</feature>
<dbReference type="InterPro" id="IPR014790">
    <property type="entry name" value="MutL_C"/>
</dbReference>
<keyword evidence="7" id="KW-1185">Reference proteome</keyword>
<keyword evidence="6" id="KW-0547">Nucleotide-binding</keyword>
<dbReference type="GO" id="GO:0061982">
    <property type="term" value="P:meiosis I cell cycle process"/>
    <property type="evidence" value="ECO:0007669"/>
    <property type="project" value="UniProtKB-ARBA"/>
</dbReference>
<evidence type="ECO:0000256" key="2">
    <source>
        <dbReference type="ARBA" id="ARBA00022763"/>
    </source>
</evidence>
<keyword evidence="2" id="KW-0227">DNA damage</keyword>
<dbReference type="InterPro" id="IPR014762">
    <property type="entry name" value="DNA_mismatch_repair_CS"/>
</dbReference>
<dbReference type="PANTHER" id="PTHR10073:SF52">
    <property type="entry name" value="MISMATCH REPAIR ENDONUCLEASE PMS2"/>
    <property type="match status" value="1"/>
</dbReference>
<dbReference type="InterPro" id="IPR013507">
    <property type="entry name" value="DNA_mismatch_S5_2-like"/>
</dbReference>
<evidence type="ECO:0000259" key="5">
    <source>
        <dbReference type="SMART" id="SM01340"/>
    </source>
</evidence>
<dbReference type="Proteomes" id="UP001362899">
    <property type="component" value="Unassembled WGS sequence"/>
</dbReference>
<dbReference type="GO" id="GO:0005524">
    <property type="term" value="F:ATP binding"/>
    <property type="evidence" value="ECO:0007669"/>
    <property type="project" value="UniProtKB-KW"/>
</dbReference>
<dbReference type="FunFam" id="3.30.565.10:FF:000017">
    <property type="entry name" value="PMS1 homolog 1, mismatch repair system component"/>
    <property type="match status" value="1"/>
</dbReference>
<dbReference type="SUPFAM" id="SSF54211">
    <property type="entry name" value="Ribosomal protein S5 domain 2-like"/>
    <property type="match status" value="1"/>
</dbReference>
<dbReference type="Gene3D" id="3.30.1540.20">
    <property type="entry name" value="MutL, C-terminal domain, dimerisation subdomain"/>
    <property type="match status" value="1"/>
</dbReference>
<dbReference type="InterPro" id="IPR042121">
    <property type="entry name" value="MutL_C_regsub"/>
</dbReference>
<dbReference type="Pfam" id="PF13589">
    <property type="entry name" value="HATPase_c_3"/>
    <property type="match status" value="1"/>
</dbReference>
<dbReference type="PANTHER" id="PTHR10073">
    <property type="entry name" value="DNA MISMATCH REPAIR PROTEIN MLH, PMS, MUTL"/>
    <property type="match status" value="1"/>
</dbReference>
<dbReference type="GO" id="GO:0030983">
    <property type="term" value="F:mismatched DNA binding"/>
    <property type="evidence" value="ECO:0007669"/>
    <property type="project" value="InterPro"/>
</dbReference>
<dbReference type="Gene3D" id="3.30.1370.100">
    <property type="entry name" value="MutL, C-terminal domain, regulatory subdomain"/>
    <property type="match status" value="1"/>
</dbReference>
<dbReference type="GO" id="GO:0006298">
    <property type="term" value="P:mismatch repair"/>
    <property type="evidence" value="ECO:0007669"/>
    <property type="project" value="InterPro"/>
</dbReference>
<organism evidence="6 7">
    <name type="scientific">Starmerella bacillaris</name>
    <name type="common">Yeast</name>
    <name type="synonym">Candida zemplinina</name>
    <dbReference type="NCBI Taxonomy" id="1247836"/>
    <lineage>
        <taxon>Eukaryota</taxon>
        <taxon>Fungi</taxon>
        <taxon>Dikarya</taxon>
        <taxon>Ascomycota</taxon>
        <taxon>Saccharomycotina</taxon>
        <taxon>Dipodascomycetes</taxon>
        <taxon>Dipodascales</taxon>
        <taxon>Trichomonascaceae</taxon>
        <taxon>Starmerella</taxon>
    </lineage>
</organism>
<dbReference type="InterPro" id="IPR038973">
    <property type="entry name" value="MutL/Mlh/Pms-like"/>
</dbReference>
<sequence>MGIKSIDDNSVTLLTSGQVVTGIDSAIKELLENALDSGASAIDVVLENYGRDGVSVKDNGCGIVKSDLLNIAQRHATSKIDSFNDLNNIHTLGFRGEALASLCALSHVFLTTSADGMEGYELDLNLNLKNLGDDSHFKRLAAPKGTLVRFEDLFHNLPVRRKDFEKNSAREFTKVVALLQEYAMLNPVRLSLEHFLKNKRQRTLQCQGTQLIQRIACIYGAKRTKTLLKVDLKLSSGELSGYISKRDFGMGDAATVCQLLAINNRPVKQTSIVKTIVEVYKQYNLTETPFFVLNLTLDPSSYDVNVTPDKRVVLLHDEYNILNEIRDAITRVFKSEDHVVPRSDPPQKKQKTLFNSFIGGGTLIEQTKPLPDNEEDADVENGESKPDFLPDDNAMESEFDQSAHGSPEGTLHSEAEEDEHVAEDGHVTDGSNKDNNESSVNEEDTPLFVSNIDKSHKSTEDAEKDVHVDTSATMLTPRCLDDPVDEDISDKSHHSDCCSSPGAHNTSGERNSPDSNTNVNFAKTSATMDIVDIKSEILDFAAETLESDTRDDSVNKDKESAETAQSIRLSKTVNTHIHLPVTADDLNSDDEDDDCSSQQLNQLNQLAIDDDDIEERLSLSITKSDFSTMEVVGQFNLGFIVVVNRKENHDDLFVIDQHASDEIYNFETLQKSTMMSRQPLVSPRWLELSAVEELMVQENISIFDKNGFTIKIDKEADLGRQCQLVSVPYSKNTVFDEKDVYELLSKIREEPGNKDIRCSRLRAMFAMRACRSSIMIGTPLSKSSMEKVVRHLGTLDKPWNCPHGRPTLRHITTLK</sequence>
<dbReference type="Pfam" id="PF01119">
    <property type="entry name" value="DNA_mis_repair"/>
    <property type="match status" value="1"/>
</dbReference>
<dbReference type="GO" id="GO:0032389">
    <property type="term" value="C:MutLalpha complex"/>
    <property type="evidence" value="ECO:0007669"/>
    <property type="project" value="TreeGrafter"/>
</dbReference>
<proteinExistence type="inferred from homology"/>
<dbReference type="InterPro" id="IPR020568">
    <property type="entry name" value="Ribosomal_Su5_D2-typ_SF"/>
</dbReference>
<feature type="compositionally biased region" description="Acidic residues" evidence="3">
    <location>
        <begin position="372"/>
        <end position="381"/>
    </location>
</feature>
<dbReference type="InterPro" id="IPR002099">
    <property type="entry name" value="MutL/Mlh/PMS"/>
</dbReference>
<feature type="compositionally biased region" description="Acidic residues" evidence="3">
    <location>
        <begin position="389"/>
        <end position="399"/>
    </location>
</feature>
<feature type="region of interest" description="Disordered" evidence="3">
    <location>
        <begin position="547"/>
        <end position="567"/>
    </location>
</feature>
<dbReference type="InterPro" id="IPR036890">
    <property type="entry name" value="HATPase_C_sf"/>
</dbReference>
<dbReference type="AlphaFoldDB" id="A0AAV5RGF0"/>
<evidence type="ECO:0000256" key="3">
    <source>
        <dbReference type="SAM" id="MobiDB-lite"/>
    </source>
</evidence>
<feature type="domain" description="DNA mismatch repair protein S5" evidence="5">
    <location>
        <begin position="215"/>
        <end position="334"/>
    </location>
</feature>
<dbReference type="CDD" id="cd00782">
    <property type="entry name" value="MutL_Trans"/>
    <property type="match status" value="1"/>
</dbReference>
<protein>
    <submittedName>
        <fullName evidence="6">ATP-binding mismatch repair protein</fullName>
    </submittedName>
</protein>
<accession>A0AAV5RGF0</accession>
<dbReference type="NCBIfam" id="TIGR00585">
    <property type="entry name" value="mutl"/>
    <property type="match status" value="1"/>
</dbReference>
<dbReference type="InterPro" id="IPR042120">
    <property type="entry name" value="MutL_C_dimsub"/>
</dbReference>
<dbReference type="SUPFAM" id="SSF55874">
    <property type="entry name" value="ATPase domain of HSP90 chaperone/DNA topoisomerase II/histidine kinase"/>
    <property type="match status" value="1"/>
</dbReference>
<dbReference type="GO" id="GO:0016887">
    <property type="term" value="F:ATP hydrolysis activity"/>
    <property type="evidence" value="ECO:0007669"/>
    <property type="project" value="InterPro"/>
</dbReference>
<evidence type="ECO:0000259" key="4">
    <source>
        <dbReference type="SMART" id="SM00853"/>
    </source>
</evidence>
<feature type="region of interest" description="Disordered" evidence="3">
    <location>
        <begin position="362"/>
        <end position="520"/>
    </location>
</feature>